<feature type="transmembrane region" description="Helical" evidence="1">
    <location>
        <begin position="310"/>
        <end position="326"/>
    </location>
</feature>
<dbReference type="Pfam" id="PF13231">
    <property type="entry name" value="PMT_2"/>
    <property type="match status" value="1"/>
</dbReference>
<dbReference type="OrthoDB" id="9153955at2"/>
<dbReference type="InterPro" id="IPR038731">
    <property type="entry name" value="RgtA/B/C-like"/>
</dbReference>
<name>A0A378I0K0_9GAMM</name>
<evidence type="ECO:0000313" key="4">
    <source>
        <dbReference type="Proteomes" id="UP000254968"/>
    </source>
</evidence>
<keyword evidence="1" id="KW-1133">Transmembrane helix</keyword>
<dbReference type="GO" id="GO:0016740">
    <property type="term" value="F:transferase activity"/>
    <property type="evidence" value="ECO:0007669"/>
    <property type="project" value="UniProtKB-KW"/>
</dbReference>
<evidence type="ECO:0000259" key="2">
    <source>
        <dbReference type="Pfam" id="PF13231"/>
    </source>
</evidence>
<keyword evidence="3" id="KW-0808">Transferase</keyword>
<feature type="transmembrane region" description="Helical" evidence="1">
    <location>
        <begin position="66"/>
        <end position="97"/>
    </location>
</feature>
<organism evidence="3 4">
    <name type="scientific">Legionella beliardensis</name>
    <dbReference type="NCBI Taxonomy" id="91822"/>
    <lineage>
        <taxon>Bacteria</taxon>
        <taxon>Pseudomonadati</taxon>
        <taxon>Pseudomonadota</taxon>
        <taxon>Gammaproteobacteria</taxon>
        <taxon>Legionellales</taxon>
        <taxon>Legionellaceae</taxon>
        <taxon>Legionella</taxon>
    </lineage>
</organism>
<sequence length="476" mass="55432">MTKLPLQVKNYLFNNTQLFFLLFFLTALLARLYLRSSLLELDEAEQVIWAQQLLSGYPNQPPLYSWLQYCLFQVLGINLISLALLKYTLLLGCLYYYHLICRYYCPNKSLALSATAAWVLISSISMDLLKDNTHSILALLTACMTWYWFITPTKSINNWYIRLGIVIGLGFLSKFNYLIFLVIFLISTVIQKEYRLKLVNWRILITIACILIIIFPYGHWLMHHYQVGLYSTYKLTPQQKTLFDGFINLLGASIFFIMPVLISSYFFFPLAFSYKKTAATDLLLHYHFIYFPILALIILTAGIRNFEMRWLIPILFLSPLLLFSHLKPNSHLTSYTKRFLVFCLLVQLIFLVILSYRSYYGHNKRKSIPIIEIANSHKNNLEQIDSLMSDSHWLLGNMQLQFKSAQPYLYVINQALQSPSGHALILWEGETIPSWAEALIKQFKTNDIRWIKDKKNKKIVAGQALIHCNTQKSQTA</sequence>
<dbReference type="AlphaFoldDB" id="A0A378I0K0"/>
<keyword evidence="4" id="KW-1185">Reference proteome</keyword>
<feature type="transmembrane region" description="Helical" evidence="1">
    <location>
        <begin position="283"/>
        <end position="303"/>
    </location>
</feature>
<reference evidence="3 4" key="1">
    <citation type="submission" date="2018-06" db="EMBL/GenBank/DDBJ databases">
        <authorList>
            <consortium name="Pathogen Informatics"/>
            <person name="Doyle S."/>
        </authorList>
    </citation>
    <scope>NUCLEOTIDE SEQUENCE [LARGE SCALE GENOMIC DNA]</scope>
    <source>
        <strain evidence="3 4">NCTC13315</strain>
    </source>
</reference>
<dbReference type="EMBL" id="UGNV01000001">
    <property type="protein sequence ID" value="STX28240.1"/>
    <property type="molecule type" value="Genomic_DNA"/>
</dbReference>
<feature type="domain" description="Glycosyltransferase RgtA/B/C/D-like" evidence="2">
    <location>
        <begin position="60"/>
        <end position="220"/>
    </location>
</feature>
<evidence type="ECO:0000313" key="3">
    <source>
        <dbReference type="EMBL" id="STX28240.1"/>
    </source>
</evidence>
<feature type="transmembrane region" description="Helical" evidence="1">
    <location>
        <begin position="163"/>
        <end position="187"/>
    </location>
</feature>
<keyword evidence="1" id="KW-0472">Membrane</keyword>
<dbReference type="RefSeq" id="WP_115302002.1">
    <property type="nucleotide sequence ID" value="NZ_CAAAHO010000001.1"/>
</dbReference>
<evidence type="ECO:0000256" key="1">
    <source>
        <dbReference type="SAM" id="Phobius"/>
    </source>
</evidence>
<protein>
    <submittedName>
        <fullName evidence="3">Glycosyl transferase</fullName>
    </submittedName>
</protein>
<feature type="transmembrane region" description="Helical" evidence="1">
    <location>
        <begin position="338"/>
        <end position="356"/>
    </location>
</feature>
<feature type="transmembrane region" description="Helical" evidence="1">
    <location>
        <begin position="135"/>
        <end position="151"/>
    </location>
</feature>
<feature type="transmembrane region" description="Helical" evidence="1">
    <location>
        <begin position="12"/>
        <end position="34"/>
    </location>
</feature>
<feature type="transmembrane region" description="Helical" evidence="1">
    <location>
        <begin position="242"/>
        <end position="268"/>
    </location>
</feature>
<accession>A0A378I0K0</accession>
<dbReference type="Proteomes" id="UP000254968">
    <property type="component" value="Unassembled WGS sequence"/>
</dbReference>
<gene>
    <name evidence="3" type="ORF">NCTC13315_00767</name>
</gene>
<proteinExistence type="predicted"/>
<feature type="transmembrane region" description="Helical" evidence="1">
    <location>
        <begin position="199"/>
        <end position="221"/>
    </location>
</feature>
<keyword evidence="1" id="KW-0812">Transmembrane</keyword>